<dbReference type="SUPFAM" id="SSF54427">
    <property type="entry name" value="NTF2-like"/>
    <property type="match status" value="1"/>
</dbReference>
<dbReference type="Proteomes" id="UP001634747">
    <property type="component" value="Unassembled WGS sequence"/>
</dbReference>
<dbReference type="Gene3D" id="3.10.450.50">
    <property type="match status" value="1"/>
</dbReference>
<dbReference type="InterPro" id="IPR032710">
    <property type="entry name" value="NTF2-like_dom_sf"/>
</dbReference>
<reference evidence="2 3" key="1">
    <citation type="submission" date="2024-12" db="EMBL/GenBank/DDBJ databases">
        <authorList>
            <person name="Lee Y."/>
        </authorList>
    </citation>
    <scope>NUCLEOTIDE SEQUENCE [LARGE SCALE GENOMIC DNA]</scope>
    <source>
        <strain evidence="2 3">03SUJ4</strain>
    </source>
</reference>
<accession>A0ABW9KKC3</accession>
<keyword evidence="3" id="KW-1185">Reference proteome</keyword>
<protein>
    <submittedName>
        <fullName evidence="2">Nuclear transport factor 2 family protein</fullName>
    </submittedName>
</protein>
<sequence>MKMTDQQNIFEIERLEDLRYTAMLSQDVEALDVLLHNRLLHVHSTGNQHTKGAYLNGLKNREWVYQQIDRFDQNIVLQSDTALVFNHLLLRLELKGQRMQLHNQALSVWIREKGAWQLIAMHSGLEPSEPR</sequence>
<feature type="domain" description="DUF4440" evidence="1">
    <location>
        <begin position="12"/>
        <end position="118"/>
    </location>
</feature>
<proteinExistence type="predicted"/>
<dbReference type="Pfam" id="PF14534">
    <property type="entry name" value="DUF4440"/>
    <property type="match status" value="1"/>
</dbReference>
<gene>
    <name evidence="2" type="ORF">ACK2TP_10555</name>
</gene>
<evidence type="ECO:0000259" key="1">
    <source>
        <dbReference type="Pfam" id="PF14534"/>
    </source>
</evidence>
<comment type="caution">
    <text evidence="2">The sequence shown here is derived from an EMBL/GenBank/DDBJ whole genome shotgun (WGS) entry which is preliminary data.</text>
</comment>
<evidence type="ECO:0000313" key="2">
    <source>
        <dbReference type="EMBL" id="MFN2976201.1"/>
    </source>
</evidence>
<evidence type="ECO:0000313" key="3">
    <source>
        <dbReference type="Proteomes" id="UP001634747"/>
    </source>
</evidence>
<name>A0ABW9KKC3_9BACT</name>
<dbReference type="InterPro" id="IPR027843">
    <property type="entry name" value="DUF4440"/>
</dbReference>
<dbReference type="EMBL" id="JBJYXY010000001">
    <property type="protein sequence ID" value="MFN2976201.1"/>
    <property type="molecule type" value="Genomic_DNA"/>
</dbReference>
<organism evidence="2 3">
    <name type="scientific">Terriglobus aquaticus</name>
    <dbReference type="NCBI Taxonomy" id="940139"/>
    <lineage>
        <taxon>Bacteria</taxon>
        <taxon>Pseudomonadati</taxon>
        <taxon>Acidobacteriota</taxon>
        <taxon>Terriglobia</taxon>
        <taxon>Terriglobales</taxon>
        <taxon>Acidobacteriaceae</taxon>
        <taxon>Terriglobus</taxon>
    </lineage>
</organism>
<dbReference type="RefSeq" id="WP_344688150.1">
    <property type="nucleotide sequence ID" value="NZ_BAABBH010000001.1"/>
</dbReference>